<comment type="caution">
    <text evidence="3">The sequence shown here is derived from an EMBL/GenBank/DDBJ whole genome shotgun (WGS) entry which is preliminary data.</text>
</comment>
<feature type="domain" description="DUF6697" evidence="2">
    <location>
        <begin position="608"/>
        <end position="834"/>
    </location>
</feature>
<feature type="compositionally biased region" description="Low complexity" evidence="1">
    <location>
        <begin position="447"/>
        <end position="460"/>
    </location>
</feature>
<proteinExistence type="predicted"/>
<feature type="region of interest" description="Disordered" evidence="1">
    <location>
        <begin position="447"/>
        <end position="500"/>
    </location>
</feature>
<name>A0A9N8KCQ8_9PEZI</name>
<gene>
    <name evidence="3" type="ORF">AWRI4620_LOCUS2769</name>
</gene>
<organism evidence="3 4">
    <name type="scientific">Aureobasidium uvarum</name>
    <dbReference type="NCBI Taxonomy" id="2773716"/>
    <lineage>
        <taxon>Eukaryota</taxon>
        <taxon>Fungi</taxon>
        <taxon>Dikarya</taxon>
        <taxon>Ascomycota</taxon>
        <taxon>Pezizomycotina</taxon>
        <taxon>Dothideomycetes</taxon>
        <taxon>Dothideomycetidae</taxon>
        <taxon>Dothideales</taxon>
        <taxon>Saccotheciaceae</taxon>
        <taxon>Aureobasidium</taxon>
    </lineage>
</organism>
<feature type="compositionally biased region" description="Basic residues" evidence="1">
    <location>
        <begin position="488"/>
        <end position="500"/>
    </location>
</feature>
<dbReference type="Proteomes" id="UP000745764">
    <property type="component" value="Unassembled WGS sequence"/>
</dbReference>
<accession>A0A9N8KCQ8</accession>
<feature type="compositionally biased region" description="Basic residues" evidence="1">
    <location>
        <begin position="461"/>
        <end position="472"/>
    </location>
</feature>
<feature type="region of interest" description="Disordered" evidence="1">
    <location>
        <begin position="282"/>
        <end position="359"/>
    </location>
</feature>
<dbReference type="InterPro" id="IPR046520">
    <property type="entry name" value="DUF6697"/>
</dbReference>
<feature type="compositionally biased region" description="Basic and acidic residues" evidence="1">
    <location>
        <begin position="474"/>
        <end position="487"/>
    </location>
</feature>
<dbReference type="AlphaFoldDB" id="A0A9N8KCQ8"/>
<keyword evidence="4" id="KW-1185">Reference proteome</keyword>
<feature type="compositionally biased region" description="Polar residues" evidence="1">
    <location>
        <begin position="323"/>
        <end position="338"/>
    </location>
</feature>
<dbReference type="OrthoDB" id="5427977at2759"/>
<evidence type="ECO:0000313" key="3">
    <source>
        <dbReference type="EMBL" id="CAD0108514.1"/>
    </source>
</evidence>
<evidence type="ECO:0000313" key="4">
    <source>
        <dbReference type="Proteomes" id="UP000745764"/>
    </source>
</evidence>
<feature type="compositionally biased region" description="Low complexity" evidence="1">
    <location>
        <begin position="346"/>
        <end position="359"/>
    </location>
</feature>
<evidence type="ECO:0000256" key="1">
    <source>
        <dbReference type="SAM" id="MobiDB-lite"/>
    </source>
</evidence>
<dbReference type="Pfam" id="PF20411">
    <property type="entry name" value="DUF6697"/>
    <property type="match status" value="1"/>
</dbReference>
<protein>
    <recommendedName>
        <fullName evidence="2">DUF6697 domain-containing protein</fullName>
    </recommendedName>
</protein>
<evidence type="ECO:0000259" key="2">
    <source>
        <dbReference type="Pfam" id="PF20411"/>
    </source>
</evidence>
<dbReference type="EMBL" id="CAINUL010000003">
    <property type="protein sequence ID" value="CAD0108514.1"/>
    <property type="molecule type" value="Genomic_DNA"/>
</dbReference>
<sequence length="869" mass="97957">MDSGIQSPDVADPFMSRSWNLESYYSAMAQPLAGSMHAIVPQTYMPTNPQMTNTDIVMMRQLDNRITSLEQQQFQDGLDSHYRHMQTSQSLQYLQRQVQRLQSAITYDIPSLRLEVSDLQARLNARENDDCTRQIQLEPRTHNQKLESAMKNVNLMRIYAGVSLHGNATFEQVSLRAAEQMEALAKTLRGRVYRGGAAYLLEAEDAEAWAAKLREDIKPAEKRKVDEDLWRNCEFCLEEQDQVNAADFHDVGHATTDTEPSRHVDVTLEKIASSMTLKEIESWKAPSPQSEATKSSRARSPSSAKKLGLVQNTTSTHEEAAPSQASSAKDSAHQSQRAYSPKGSPSTVSIKIEESSTSESSLVRLQVAQPQKLALDSQHAIPTVETIESLVIEPETNTETAIGDTIDIPKVDRAQVPPKRLPPHRRFPSAQTGAPKLAEVELDITARNETPATPTTPTTGKSKKSKRRRTARVRAAETEVVQTDHAKSPARTKKLPPHRKRFSEQIDAPEHEADVTRMDEALPSEAVESNAVPADGIKAVRFQDAVEVEQKQLDQNFEKDVSSDEQDEPISTLDLNFQIWQPTYLKELPLLPTDKLEAIPSSQEMHGFDRTFITTHLGGTKWFPSFYTIPESELSLLPGRGYFLLENITEPLAPSTPGSHGGLLTPVLRLPEADDSTGPKPESMQSAPLFLKRGDKYIYYGMYSYLRSDRWDIERCSIIPTYLKQHWATQLTSPHRPKWVTDLLQHHLLPQPTYSRPTSSSSEDAVLDAITAHHQALDTWHRDTHLKISFLRPETMLAAFEAPDTGTEMPGIRFWCLGLECEGWDKGFYDMMVREEKVWEKQGRRDGEKEREAHQKMLKMLGKGKPVKW</sequence>
<reference evidence="3" key="1">
    <citation type="submission" date="2020-06" db="EMBL/GenBank/DDBJ databases">
        <authorList>
            <person name="Onetto C."/>
        </authorList>
    </citation>
    <scope>NUCLEOTIDE SEQUENCE</scope>
</reference>